<sequence>MDQASSKSLNKWIWATLMGQGAKPCVKGLSRPARLWRRTTASSLGPRCVEAQLGGLIIRSSIETGPEVNSVLQRKSHRENAKGNQYSVSRPSLLLAGHEDRYYAFGHEAPIFFTKFLCKTDPKEHIAEFQSQMSFQHPCSKVYCRAFPSSLAGPALKWFNQRPKGHEAEKRVEKRPRKHPIEETHRQSPNPKRRSALDRIRAPELGYSRADLPRRRAFSHLQGYPKK</sequence>
<evidence type="ECO:0000313" key="3">
    <source>
        <dbReference type="Proteomes" id="UP001454036"/>
    </source>
</evidence>
<gene>
    <name evidence="2" type="ORF">LIER_43058</name>
</gene>
<evidence type="ECO:0000256" key="1">
    <source>
        <dbReference type="SAM" id="MobiDB-lite"/>
    </source>
</evidence>
<protein>
    <submittedName>
        <fullName evidence="2">Uncharacterized protein</fullName>
    </submittedName>
</protein>
<dbReference type="AlphaFoldDB" id="A0AAV3PES4"/>
<dbReference type="Proteomes" id="UP001454036">
    <property type="component" value="Unassembled WGS sequence"/>
</dbReference>
<keyword evidence="3" id="KW-1185">Reference proteome</keyword>
<reference evidence="2 3" key="1">
    <citation type="submission" date="2024-01" db="EMBL/GenBank/DDBJ databases">
        <title>The complete chloroplast genome sequence of Lithospermum erythrorhizon: insights into the phylogenetic relationship among Boraginaceae species and the maternal lineages of purple gromwells.</title>
        <authorList>
            <person name="Okada T."/>
            <person name="Watanabe K."/>
        </authorList>
    </citation>
    <scope>NUCLEOTIDE SEQUENCE [LARGE SCALE GENOMIC DNA]</scope>
</reference>
<dbReference type="EMBL" id="BAABME010032423">
    <property type="protein sequence ID" value="GAA0149471.1"/>
    <property type="molecule type" value="Genomic_DNA"/>
</dbReference>
<accession>A0AAV3PES4</accession>
<proteinExistence type="predicted"/>
<feature type="region of interest" description="Disordered" evidence="1">
    <location>
        <begin position="158"/>
        <end position="227"/>
    </location>
</feature>
<comment type="caution">
    <text evidence="2">The sequence shown here is derived from an EMBL/GenBank/DDBJ whole genome shotgun (WGS) entry which is preliminary data.</text>
</comment>
<name>A0AAV3PES4_LITER</name>
<organism evidence="2 3">
    <name type="scientific">Lithospermum erythrorhizon</name>
    <name type="common">Purple gromwell</name>
    <name type="synonym">Lithospermum officinale var. erythrorhizon</name>
    <dbReference type="NCBI Taxonomy" id="34254"/>
    <lineage>
        <taxon>Eukaryota</taxon>
        <taxon>Viridiplantae</taxon>
        <taxon>Streptophyta</taxon>
        <taxon>Embryophyta</taxon>
        <taxon>Tracheophyta</taxon>
        <taxon>Spermatophyta</taxon>
        <taxon>Magnoliopsida</taxon>
        <taxon>eudicotyledons</taxon>
        <taxon>Gunneridae</taxon>
        <taxon>Pentapetalae</taxon>
        <taxon>asterids</taxon>
        <taxon>lamiids</taxon>
        <taxon>Boraginales</taxon>
        <taxon>Boraginaceae</taxon>
        <taxon>Boraginoideae</taxon>
        <taxon>Lithospermeae</taxon>
        <taxon>Lithospermum</taxon>
    </lineage>
</organism>
<evidence type="ECO:0000313" key="2">
    <source>
        <dbReference type="EMBL" id="GAA0149471.1"/>
    </source>
</evidence>